<dbReference type="Gene3D" id="1.10.10.10">
    <property type="entry name" value="Winged helix-like DNA-binding domain superfamily/Winged helix DNA-binding domain"/>
    <property type="match status" value="1"/>
</dbReference>
<gene>
    <name evidence="4" type="ORF">GP2143_15661</name>
</gene>
<evidence type="ECO:0000313" key="4">
    <source>
        <dbReference type="EMBL" id="EAW32706.1"/>
    </source>
</evidence>
<dbReference type="InterPro" id="IPR057666">
    <property type="entry name" value="DrpA_SLOG"/>
</dbReference>
<dbReference type="Pfam" id="PF02481">
    <property type="entry name" value="DNA_processg_A"/>
    <property type="match status" value="1"/>
</dbReference>
<evidence type="ECO:0000256" key="1">
    <source>
        <dbReference type="ARBA" id="ARBA00006525"/>
    </source>
</evidence>
<dbReference type="PANTHER" id="PTHR43022:SF1">
    <property type="entry name" value="PROTEIN SMF"/>
    <property type="match status" value="1"/>
</dbReference>
<comment type="caution">
    <text evidence="4">The sequence shown here is derived from an EMBL/GenBank/DDBJ whole genome shotgun (WGS) entry which is preliminary data.</text>
</comment>
<evidence type="ECO:0000313" key="5">
    <source>
        <dbReference type="Proteomes" id="UP000004931"/>
    </source>
</evidence>
<keyword evidence="5" id="KW-1185">Reference proteome</keyword>
<reference evidence="4 5" key="1">
    <citation type="journal article" date="2010" name="J. Bacteriol.">
        <title>Genome sequence of the oligotrophic marine Gammaproteobacterium HTCC2143, isolated from the Oregon Coast.</title>
        <authorList>
            <person name="Oh H.M."/>
            <person name="Kang I."/>
            <person name="Ferriera S."/>
            <person name="Giovannoni S.J."/>
            <person name="Cho J.C."/>
        </authorList>
    </citation>
    <scope>NUCLEOTIDE SEQUENCE [LARGE SCALE GENOMIC DNA]</scope>
    <source>
        <strain evidence="4 5">HTCC2143</strain>
    </source>
</reference>
<dbReference type="Pfam" id="PF17782">
    <property type="entry name" value="WHD_DprA"/>
    <property type="match status" value="1"/>
</dbReference>
<feature type="domain" description="Smf/DprA SLOG" evidence="2">
    <location>
        <begin position="81"/>
        <end position="288"/>
    </location>
</feature>
<dbReference type="AlphaFoldDB" id="A0Y9A2"/>
<dbReference type="GO" id="GO:0009294">
    <property type="term" value="P:DNA-mediated transformation"/>
    <property type="evidence" value="ECO:0007669"/>
    <property type="project" value="InterPro"/>
</dbReference>
<accession>A0Y9A2</accession>
<organism evidence="4 5">
    <name type="scientific">marine gamma proteobacterium HTCC2143</name>
    <dbReference type="NCBI Taxonomy" id="247633"/>
    <lineage>
        <taxon>Bacteria</taxon>
        <taxon>Pseudomonadati</taxon>
        <taxon>Pseudomonadota</taxon>
        <taxon>Gammaproteobacteria</taxon>
        <taxon>Cellvibrionales</taxon>
        <taxon>Spongiibacteraceae</taxon>
        <taxon>BD1-7 clade</taxon>
    </lineage>
</organism>
<comment type="similarity">
    <text evidence="1">Belongs to the DprA/Smf family.</text>
</comment>
<dbReference type="EMBL" id="AAVT01000001">
    <property type="protein sequence ID" value="EAW32706.1"/>
    <property type="molecule type" value="Genomic_DNA"/>
</dbReference>
<feature type="domain" description="DprA winged helix" evidence="3">
    <location>
        <begin position="311"/>
        <end position="362"/>
    </location>
</feature>
<dbReference type="Gene3D" id="3.40.50.450">
    <property type="match status" value="1"/>
</dbReference>
<evidence type="ECO:0000259" key="2">
    <source>
        <dbReference type="Pfam" id="PF02481"/>
    </source>
</evidence>
<dbReference type="InterPro" id="IPR036388">
    <property type="entry name" value="WH-like_DNA-bd_sf"/>
</dbReference>
<dbReference type="InterPro" id="IPR003488">
    <property type="entry name" value="DprA"/>
</dbReference>
<name>A0Y9A2_9GAMM</name>
<dbReference type="STRING" id="247633.GP2143_15661"/>
<protein>
    <submittedName>
        <fullName evidence="4">SMF protein</fullName>
    </submittedName>
</protein>
<dbReference type="PANTHER" id="PTHR43022">
    <property type="entry name" value="PROTEIN SMF"/>
    <property type="match status" value="1"/>
</dbReference>
<dbReference type="Proteomes" id="UP000004931">
    <property type="component" value="Unassembled WGS sequence"/>
</dbReference>
<dbReference type="SUPFAM" id="SSF102405">
    <property type="entry name" value="MCP/YpsA-like"/>
    <property type="match status" value="1"/>
</dbReference>
<evidence type="ECO:0000259" key="3">
    <source>
        <dbReference type="Pfam" id="PF17782"/>
    </source>
</evidence>
<dbReference type="OrthoDB" id="9785707at2"/>
<dbReference type="eggNOG" id="COG0758">
    <property type="taxonomic scope" value="Bacteria"/>
</dbReference>
<dbReference type="NCBIfam" id="TIGR00732">
    <property type="entry name" value="dprA"/>
    <property type="match status" value="1"/>
</dbReference>
<proteinExistence type="inferred from homology"/>
<dbReference type="InterPro" id="IPR041614">
    <property type="entry name" value="DprA_WH"/>
</dbReference>
<sequence>MKDDETRAWLALSRIPHLPRRVLHRLILATSSAEEIFQLSAFELTAAKVGAEAQKMLREGVDLRQVEQDFKTVQLQHIKLLPVSSTLYPALLKEINDPPPLLYIRGDLSVLDLPSLAMVGSRRSSQAGGANAFRFARELAGAGFSIVSGMALGVDTQCHRGALAAGGSTVAVLGTGIDIVYPRRNKELFESIVCQGAVISEFPMGTDPHPARFPRRNRIISGMSLGVLVVEAALQSGSLITARCAMEQGREVFAIPGSIHNSGSKGCHQLIKQGAKLVESVSDVMEELKGWCADAPPVLEEKGAQNKVSKDLHERERLLLDIIGYDPVSIDSLQQRTDWPMHDLVALVTALELRGLLDCVAGSYQRTV</sequence>